<feature type="domain" description="GPI inositol-deacylase winged helix" evidence="3">
    <location>
        <begin position="593"/>
        <end position="680"/>
    </location>
</feature>
<name>A0A1Y1ZPU5_9PLEO</name>
<dbReference type="PANTHER" id="PTHR10039">
    <property type="entry name" value="AMELOGENIN"/>
    <property type="match status" value="1"/>
</dbReference>
<sequence length="920" mass="104892">MSPPTVDIAMLDPSPEPIFEETIEAVQSTLSEDERRFFRHYADSTSMLEDVRAMCAANQKEHHRLLTCSRKIALFSHAFAPYFDIINIYVQIRPDWLGWFWGSIRLVFKLGSAYVLFLEKIADMFETVAMQLPQYQQFHHTCKGQFQETQQDRVTTLMSYVYADIVQFCLELYRMFSRGSPGVKLRHRAGFLTTVLWRPLDSRFSQLQQRLAKHKQWFETEMGVHTFELLAQHRQELVNVQNVLKTHSEVNGELEAGRMMRRSKRVDRVKTWLSSGEYRLIYEQSVRQRHSDSCSWFLDAPKYCRWKNAPFDERDANDLDVLKGNWHDRVLFVQAKPGFGKTLLSGRIIEDLSTAAEDLNISDEPPSTVFFHFSSVRPNRSSSHDALRALAVQLVHKHRHDHPTLDALALLMRKASGQQKASTDDVVAVLALLLRQHSTFLVIDGMDECIDADVFLTLLPEICRISDCRVIILSRPTITIPLEYQKWASDCPHIISLNDSHNATDIDAFLMTNLGQMADQGYFGISMDRSIFDNVGRRSDGMFLWASLLVRYLQSPGLSPNERRKALEQASLLEGLEPLYRSILNMLAQRYGKEKRIAADIFRWLALSIRPLSLTALHTALAIIPGQPTAKDQYLLHFTDSISRLTCALVEVTDGNVDFIHRSVKEYLESPDCAQSDFSLFDESAVHAHLAARCISYLANDVPKQPLQRLEPYRPSASISASSGVSFRTSRSADSGYKSMPASDTEGLVEPEVPQPTVIFDANLPFLRYAALCWPVHLYRALGNRTPRCTSQTLSTKDPFSNTPWLPTLSHFLTDRAAVTTWVEASWRYNLPPNLSRLVPLLLTTKSEIPPATIEGRELKWVVHGLRQLSDALNELRGDYGFTLKDNPSLLWQWNIQAATEGGFWPVWDERTGRVHGLEA</sequence>
<evidence type="ECO:0000259" key="3">
    <source>
        <dbReference type="Pfam" id="PF22939"/>
    </source>
</evidence>
<dbReference type="InterPro" id="IPR056125">
    <property type="entry name" value="DUF7708"/>
</dbReference>
<feature type="domain" description="Nephrocystin 3-like N-terminal" evidence="5">
    <location>
        <begin position="293"/>
        <end position="475"/>
    </location>
</feature>
<comment type="caution">
    <text evidence="6">The sequence shown here is derived from an EMBL/GenBank/DDBJ whole genome shotgun (WGS) entry which is preliminary data.</text>
</comment>
<accession>A0A1Y1ZPU5</accession>
<evidence type="ECO:0000256" key="1">
    <source>
        <dbReference type="ARBA" id="ARBA00022737"/>
    </source>
</evidence>
<dbReference type="SUPFAM" id="SSF52540">
    <property type="entry name" value="P-loop containing nucleoside triphosphate hydrolases"/>
    <property type="match status" value="1"/>
</dbReference>
<evidence type="ECO:0000259" key="4">
    <source>
        <dbReference type="Pfam" id="PF24809"/>
    </source>
</evidence>
<reference evidence="6 7" key="1">
    <citation type="submission" date="2016-07" db="EMBL/GenBank/DDBJ databases">
        <title>Pervasive Adenine N6-methylation of Active Genes in Fungi.</title>
        <authorList>
            <consortium name="DOE Joint Genome Institute"/>
            <person name="Mondo S.J."/>
            <person name="Dannebaum R.O."/>
            <person name="Kuo R.C."/>
            <person name="Labutti K."/>
            <person name="Haridas S."/>
            <person name="Kuo A."/>
            <person name="Salamov A."/>
            <person name="Ahrendt S.R."/>
            <person name="Lipzen A."/>
            <person name="Sullivan W."/>
            <person name="Andreopoulos W.B."/>
            <person name="Clum A."/>
            <person name="Lindquist E."/>
            <person name="Daum C."/>
            <person name="Ramamoorthy G.K."/>
            <person name="Gryganskyi A."/>
            <person name="Culley D."/>
            <person name="Magnuson J.K."/>
            <person name="James T.Y."/>
            <person name="O'Malley M.A."/>
            <person name="Stajich J.E."/>
            <person name="Spatafora J.W."/>
            <person name="Visel A."/>
            <person name="Grigoriev I.V."/>
        </authorList>
    </citation>
    <scope>NUCLEOTIDE SEQUENCE [LARGE SCALE GENOMIC DNA]</scope>
    <source>
        <strain evidence="6 7">CBS 115471</strain>
    </source>
</reference>
<evidence type="ECO:0000259" key="5">
    <source>
        <dbReference type="Pfam" id="PF24883"/>
    </source>
</evidence>
<organism evidence="6 7">
    <name type="scientific">Clohesyomyces aquaticus</name>
    <dbReference type="NCBI Taxonomy" id="1231657"/>
    <lineage>
        <taxon>Eukaryota</taxon>
        <taxon>Fungi</taxon>
        <taxon>Dikarya</taxon>
        <taxon>Ascomycota</taxon>
        <taxon>Pezizomycotina</taxon>
        <taxon>Dothideomycetes</taxon>
        <taxon>Pleosporomycetidae</taxon>
        <taxon>Pleosporales</taxon>
        <taxon>Lindgomycetaceae</taxon>
        <taxon>Clohesyomyces</taxon>
    </lineage>
</organism>
<dbReference type="AlphaFoldDB" id="A0A1Y1ZPU5"/>
<dbReference type="Pfam" id="PF24883">
    <property type="entry name" value="NPHP3_N"/>
    <property type="match status" value="1"/>
</dbReference>
<gene>
    <name evidence="6" type="ORF">BCR34DRAFT_306723</name>
</gene>
<dbReference type="InterPro" id="IPR054471">
    <property type="entry name" value="GPIID_WHD"/>
</dbReference>
<keyword evidence="7" id="KW-1185">Reference proteome</keyword>
<protein>
    <submittedName>
        <fullName evidence="6">Uncharacterized protein</fullName>
    </submittedName>
</protein>
<dbReference type="InterPro" id="IPR056884">
    <property type="entry name" value="NPHP3-like_N"/>
</dbReference>
<dbReference type="PANTHER" id="PTHR10039:SF15">
    <property type="entry name" value="NACHT DOMAIN-CONTAINING PROTEIN"/>
    <property type="match status" value="1"/>
</dbReference>
<evidence type="ECO:0000256" key="2">
    <source>
        <dbReference type="SAM" id="MobiDB-lite"/>
    </source>
</evidence>
<feature type="region of interest" description="Disordered" evidence="2">
    <location>
        <begin position="727"/>
        <end position="749"/>
    </location>
</feature>
<dbReference type="Gene3D" id="3.40.50.300">
    <property type="entry name" value="P-loop containing nucleotide triphosphate hydrolases"/>
    <property type="match status" value="1"/>
</dbReference>
<keyword evidence="1" id="KW-0677">Repeat</keyword>
<dbReference type="Pfam" id="PF22939">
    <property type="entry name" value="WHD_GPIID"/>
    <property type="match status" value="1"/>
</dbReference>
<evidence type="ECO:0000313" key="6">
    <source>
        <dbReference type="EMBL" id="ORY12258.1"/>
    </source>
</evidence>
<dbReference type="Pfam" id="PF24809">
    <property type="entry name" value="DUF7708"/>
    <property type="match status" value="1"/>
</dbReference>
<proteinExistence type="predicted"/>
<dbReference type="Proteomes" id="UP000193144">
    <property type="component" value="Unassembled WGS sequence"/>
</dbReference>
<evidence type="ECO:0000313" key="7">
    <source>
        <dbReference type="Proteomes" id="UP000193144"/>
    </source>
</evidence>
<dbReference type="InterPro" id="IPR027417">
    <property type="entry name" value="P-loop_NTPase"/>
</dbReference>
<dbReference type="OrthoDB" id="4772757at2759"/>
<dbReference type="EMBL" id="MCFA01000053">
    <property type="protein sequence ID" value="ORY12258.1"/>
    <property type="molecule type" value="Genomic_DNA"/>
</dbReference>
<feature type="domain" description="DUF7708" evidence="4">
    <location>
        <begin position="74"/>
        <end position="214"/>
    </location>
</feature>